<dbReference type="RefSeq" id="WP_071115153.1">
    <property type="nucleotide sequence ID" value="NZ_MKCS01000001.1"/>
</dbReference>
<name>A0A1S1WYQ3_9NEIS</name>
<protein>
    <submittedName>
        <fullName evidence="1">Uncharacterized protein</fullName>
    </submittedName>
</protein>
<evidence type="ECO:0000313" key="1">
    <source>
        <dbReference type="EMBL" id="OHX12295.1"/>
    </source>
</evidence>
<gene>
    <name evidence="1" type="ORF">BI347_01325</name>
</gene>
<dbReference type="OrthoDB" id="8606928at2"/>
<dbReference type="Proteomes" id="UP000180088">
    <property type="component" value="Unassembled WGS sequence"/>
</dbReference>
<dbReference type="EMBL" id="MKCS01000001">
    <property type="protein sequence ID" value="OHX12295.1"/>
    <property type="molecule type" value="Genomic_DNA"/>
</dbReference>
<dbReference type="STRING" id="1903179.BI347_01325"/>
<dbReference type="AlphaFoldDB" id="A0A1S1WYQ3"/>
<proteinExistence type="predicted"/>
<accession>A0A1S1WYQ3</accession>
<organism evidence="1 2">
    <name type="scientific">Chromobacterium sphagni</name>
    <dbReference type="NCBI Taxonomy" id="1903179"/>
    <lineage>
        <taxon>Bacteria</taxon>
        <taxon>Pseudomonadati</taxon>
        <taxon>Pseudomonadota</taxon>
        <taxon>Betaproteobacteria</taxon>
        <taxon>Neisseriales</taxon>
        <taxon>Chromobacteriaceae</taxon>
        <taxon>Chromobacterium</taxon>
    </lineage>
</organism>
<reference evidence="1 2" key="1">
    <citation type="submission" date="2016-09" db="EMBL/GenBank/DDBJ databases">
        <title>Chromobacterium muskegensis sp. nov., an insecticidal bacterium isolated from Sphagnum bogs.</title>
        <authorList>
            <person name="Sparks M.E."/>
            <person name="Blackburn M.B."/>
            <person name="Gundersen-Rindal D.E."/>
            <person name="Mitchell A."/>
            <person name="Farrar R."/>
            <person name="Kuhar D."/>
        </authorList>
    </citation>
    <scope>NUCLEOTIDE SEQUENCE [LARGE SCALE GENOMIC DNA]</scope>
    <source>
        <strain evidence="1 2">37-2</strain>
    </source>
</reference>
<evidence type="ECO:0000313" key="2">
    <source>
        <dbReference type="Proteomes" id="UP000180088"/>
    </source>
</evidence>
<sequence length="187" mass="20284">MISLATLRLSACLLLPAAAGIGGYAMGSSRSSHYWQAQLQVRVAEMDASRSLALQQQEAAALALQQQWRQRIDQLEGRLLRQQLALQNQQRQQAQRIDDVTRKDGSNFTGLGPDSLRLYRQLLGYPAELPGAQPLSADAAGAAAGADGGLPAPDLLAHAADYGAWCQQLEQRLVALKQLFNQQDPQP</sequence>
<comment type="caution">
    <text evidence="1">The sequence shown here is derived from an EMBL/GenBank/DDBJ whole genome shotgun (WGS) entry which is preliminary data.</text>
</comment>